<dbReference type="RefSeq" id="WP_006748595.1">
    <property type="nucleotide sequence ID" value="NZ_CP007029.1"/>
</dbReference>
<evidence type="ECO:0000256" key="7">
    <source>
        <dbReference type="HAMAP-Rule" id="MF_00607"/>
    </source>
</evidence>
<dbReference type="InterPro" id="IPR020596">
    <property type="entry name" value="rRNA_Ade_Mease_Trfase_CS"/>
</dbReference>
<keyword evidence="6 7" id="KW-0694">RNA-binding</keyword>
<feature type="binding site" evidence="7 8">
    <location>
        <position position="107"/>
    </location>
    <ligand>
        <name>S-adenosyl-L-methionine</name>
        <dbReference type="ChEBI" id="CHEBI:59789"/>
    </ligand>
</feature>
<feature type="binding site" evidence="7 8">
    <location>
        <position position="41"/>
    </location>
    <ligand>
        <name>S-adenosyl-L-methionine</name>
        <dbReference type="ChEBI" id="CHEBI:59789"/>
    </ligand>
</feature>
<dbReference type="HOGENOM" id="CLU_041220_0_1_6"/>
<keyword evidence="4 7" id="KW-0808">Transferase</keyword>
<dbReference type="HAMAP" id="MF_00607">
    <property type="entry name" value="16SrRNA_methyltr_A"/>
    <property type="match status" value="1"/>
</dbReference>
<feature type="binding site" evidence="7 8">
    <location>
        <position position="86"/>
    </location>
    <ligand>
        <name>S-adenosyl-L-methionine</name>
        <dbReference type="ChEBI" id="CHEBI:59789"/>
    </ligand>
</feature>
<dbReference type="GO" id="GO:0052908">
    <property type="term" value="F:16S rRNA (adenine(1518)-N(6)/adenine(1519)-N(6))-dimethyltransferase activity"/>
    <property type="evidence" value="ECO:0007669"/>
    <property type="project" value="UniProtKB-EC"/>
</dbReference>
<evidence type="ECO:0000259" key="9">
    <source>
        <dbReference type="SMART" id="SM00650"/>
    </source>
</evidence>
<dbReference type="EC" id="2.1.1.182" evidence="7"/>
<feature type="binding site" evidence="7 8">
    <location>
        <position position="14"/>
    </location>
    <ligand>
        <name>S-adenosyl-L-methionine</name>
        <dbReference type="ChEBI" id="CHEBI:59789"/>
    </ligand>
</feature>
<dbReference type="Gene3D" id="1.10.8.100">
    <property type="entry name" value="Ribosomal RNA adenine dimethylase-like, domain 2"/>
    <property type="match status" value="1"/>
</dbReference>
<dbReference type="KEGG" id="tti:THITH_06280"/>
<dbReference type="GO" id="GO:0003723">
    <property type="term" value="F:RNA binding"/>
    <property type="evidence" value="ECO:0007669"/>
    <property type="project" value="UniProtKB-UniRule"/>
</dbReference>
<dbReference type="InterPro" id="IPR020598">
    <property type="entry name" value="rRNA_Ade_methylase_Trfase_N"/>
</dbReference>
<proteinExistence type="inferred from homology"/>
<dbReference type="SMART" id="SM00650">
    <property type="entry name" value="rADc"/>
    <property type="match status" value="1"/>
</dbReference>
<keyword evidence="2 7" id="KW-0698">rRNA processing</keyword>
<dbReference type="Gene3D" id="3.40.50.150">
    <property type="entry name" value="Vaccinia Virus protein VP39"/>
    <property type="match status" value="1"/>
</dbReference>
<keyword evidence="1 7" id="KW-0963">Cytoplasm</keyword>
<evidence type="ECO:0000313" key="11">
    <source>
        <dbReference type="Proteomes" id="UP000005289"/>
    </source>
</evidence>
<dbReference type="InterPro" id="IPR023165">
    <property type="entry name" value="rRNA_Ade_diMease-like_C"/>
</dbReference>
<protein>
    <recommendedName>
        <fullName evidence="7">Ribosomal RNA small subunit methyltransferase A</fullName>
        <ecNumber evidence="7">2.1.1.182</ecNumber>
    </recommendedName>
    <alternativeName>
        <fullName evidence="7">16S rRNA (adenine(1518)-N(6)/adenine(1519)-N(6))-dimethyltransferase</fullName>
    </alternativeName>
    <alternativeName>
        <fullName evidence="7">16S rRNA dimethyladenosine transferase</fullName>
    </alternativeName>
    <alternativeName>
        <fullName evidence="7">16S rRNA dimethylase</fullName>
    </alternativeName>
    <alternativeName>
        <fullName evidence="7">S-adenosylmethionine-6-N', N'-adenosyl(rRNA) dimethyltransferase</fullName>
    </alternativeName>
</protein>
<reference evidence="10 11" key="1">
    <citation type="submission" date="2013-12" db="EMBL/GenBank/DDBJ databases">
        <authorList>
            <consortium name="DOE Joint Genome Institute"/>
            <person name="Muyzer G."/>
            <person name="Huntemann M."/>
            <person name="Han J."/>
            <person name="Chen A."/>
            <person name="Kyrpides N."/>
            <person name="Mavromatis K."/>
            <person name="Markowitz V."/>
            <person name="Palaniappan K."/>
            <person name="Ivanova N."/>
            <person name="Schaumberg A."/>
            <person name="Pati A."/>
            <person name="Liolios K."/>
            <person name="Nordberg H.P."/>
            <person name="Cantor M.N."/>
            <person name="Hua S.X."/>
            <person name="Woyke T."/>
        </authorList>
    </citation>
    <scope>NUCLEOTIDE SEQUENCE [LARGE SCALE GENOMIC DNA]</scope>
    <source>
        <strain evidence="10 11">ARh 1</strain>
    </source>
</reference>
<comment type="function">
    <text evidence="7">Specifically dimethylates two adjacent adenosines (A1518 and A1519) in the loop of a conserved hairpin near the 3'-end of 16S rRNA in the 30S particle. May play a critical role in biogenesis of 30S subunits.</text>
</comment>
<comment type="similarity">
    <text evidence="7">Belongs to the class I-like SAM-binding methyltransferase superfamily. rRNA adenine N(6)-methyltransferase family. RsmA subfamily.</text>
</comment>
<dbReference type="EMBL" id="CP007029">
    <property type="protein sequence ID" value="AHE97926.1"/>
    <property type="molecule type" value="Genomic_DNA"/>
</dbReference>
<evidence type="ECO:0000256" key="4">
    <source>
        <dbReference type="ARBA" id="ARBA00022679"/>
    </source>
</evidence>
<evidence type="ECO:0000256" key="1">
    <source>
        <dbReference type="ARBA" id="ARBA00022490"/>
    </source>
</evidence>
<keyword evidence="5 7" id="KW-0949">S-adenosyl-L-methionine</keyword>
<dbReference type="PANTHER" id="PTHR11727">
    <property type="entry name" value="DIMETHYLADENOSINE TRANSFERASE"/>
    <property type="match status" value="1"/>
</dbReference>
<dbReference type="STRING" id="713585.THITH_06280"/>
<keyword evidence="11" id="KW-1185">Reference proteome</keyword>
<keyword evidence="3 7" id="KW-0489">Methyltransferase</keyword>
<dbReference type="PANTHER" id="PTHR11727:SF7">
    <property type="entry name" value="DIMETHYLADENOSINE TRANSFERASE-RELATED"/>
    <property type="match status" value="1"/>
</dbReference>
<dbReference type="InterPro" id="IPR001737">
    <property type="entry name" value="KsgA/Erm"/>
</dbReference>
<dbReference type="Proteomes" id="UP000005289">
    <property type="component" value="Chromosome"/>
</dbReference>
<dbReference type="PROSITE" id="PS51689">
    <property type="entry name" value="SAM_RNA_A_N6_MT"/>
    <property type="match status" value="1"/>
</dbReference>
<comment type="subcellular location">
    <subcellularLocation>
        <location evidence="7">Cytoplasm</location>
    </subcellularLocation>
</comment>
<name>W0DHN4_9GAMM</name>
<dbReference type="InterPro" id="IPR029063">
    <property type="entry name" value="SAM-dependent_MTases_sf"/>
</dbReference>
<evidence type="ECO:0000256" key="6">
    <source>
        <dbReference type="ARBA" id="ARBA00022884"/>
    </source>
</evidence>
<accession>W0DHN4</accession>
<dbReference type="NCBIfam" id="TIGR00755">
    <property type="entry name" value="ksgA"/>
    <property type="match status" value="1"/>
</dbReference>
<comment type="catalytic activity">
    <reaction evidence="7">
        <text>adenosine(1518)/adenosine(1519) in 16S rRNA + 4 S-adenosyl-L-methionine = N(6)-dimethyladenosine(1518)/N(6)-dimethyladenosine(1519) in 16S rRNA + 4 S-adenosyl-L-homocysteine + 4 H(+)</text>
        <dbReference type="Rhea" id="RHEA:19609"/>
        <dbReference type="Rhea" id="RHEA-COMP:10232"/>
        <dbReference type="Rhea" id="RHEA-COMP:10233"/>
        <dbReference type="ChEBI" id="CHEBI:15378"/>
        <dbReference type="ChEBI" id="CHEBI:57856"/>
        <dbReference type="ChEBI" id="CHEBI:59789"/>
        <dbReference type="ChEBI" id="CHEBI:74411"/>
        <dbReference type="ChEBI" id="CHEBI:74493"/>
        <dbReference type="EC" id="2.1.1.182"/>
    </reaction>
</comment>
<evidence type="ECO:0000256" key="3">
    <source>
        <dbReference type="ARBA" id="ARBA00022603"/>
    </source>
</evidence>
<feature type="binding site" evidence="7 8">
    <location>
        <position position="62"/>
    </location>
    <ligand>
        <name>S-adenosyl-L-methionine</name>
        <dbReference type="ChEBI" id="CHEBI:59789"/>
    </ligand>
</feature>
<dbReference type="InterPro" id="IPR011530">
    <property type="entry name" value="rRNA_adenine_dimethylase"/>
</dbReference>
<evidence type="ECO:0000256" key="8">
    <source>
        <dbReference type="PROSITE-ProRule" id="PRU01026"/>
    </source>
</evidence>
<gene>
    <name evidence="7" type="primary">rsmA</name>
    <name evidence="7 10" type="synonym">ksgA</name>
    <name evidence="10" type="ORF">THITH_06280</name>
</gene>
<organism evidence="10 11">
    <name type="scientific">Thioalkalivibrio paradoxus ARh 1</name>
    <dbReference type="NCBI Taxonomy" id="713585"/>
    <lineage>
        <taxon>Bacteria</taxon>
        <taxon>Pseudomonadati</taxon>
        <taxon>Pseudomonadota</taxon>
        <taxon>Gammaproteobacteria</taxon>
        <taxon>Chromatiales</taxon>
        <taxon>Ectothiorhodospiraceae</taxon>
        <taxon>Thioalkalivibrio</taxon>
    </lineage>
</organism>
<dbReference type="PROSITE" id="PS01131">
    <property type="entry name" value="RRNA_A_DIMETH"/>
    <property type="match status" value="1"/>
</dbReference>
<dbReference type="Pfam" id="PF00398">
    <property type="entry name" value="RrnaAD"/>
    <property type="match status" value="1"/>
</dbReference>
<dbReference type="SUPFAM" id="SSF53335">
    <property type="entry name" value="S-adenosyl-L-methionine-dependent methyltransferases"/>
    <property type="match status" value="1"/>
</dbReference>
<dbReference type="AlphaFoldDB" id="W0DHN4"/>
<evidence type="ECO:0000256" key="5">
    <source>
        <dbReference type="ARBA" id="ARBA00022691"/>
    </source>
</evidence>
<dbReference type="OrthoDB" id="9814755at2"/>
<evidence type="ECO:0000256" key="2">
    <source>
        <dbReference type="ARBA" id="ARBA00022552"/>
    </source>
</evidence>
<feature type="domain" description="Ribosomal RNA adenine methylase transferase N-terminal" evidence="9">
    <location>
        <begin position="21"/>
        <end position="192"/>
    </location>
</feature>
<dbReference type="GO" id="GO:0005829">
    <property type="term" value="C:cytosol"/>
    <property type="evidence" value="ECO:0007669"/>
    <property type="project" value="TreeGrafter"/>
</dbReference>
<feature type="binding site" evidence="7 8">
    <location>
        <position position="16"/>
    </location>
    <ligand>
        <name>S-adenosyl-L-methionine</name>
        <dbReference type="ChEBI" id="CHEBI:59789"/>
    </ligand>
</feature>
<evidence type="ECO:0000313" key="10">
    <source>
        <dbReference type="EMBL" id="AHE97926.1"/>
    </source>
</evidence>
<sequence length="276" mass="29840">MNPGIAARKRFGQNFLHDPGVLARIVAAIAPKRDDPMLEIGPGLGALTQPLLERVEHLEVVELDRDLIPQLRALAPPDRLTVHAADALAFDFAARAPGPGRLRVVGNLPYNISTPLLFHLLDQSAAIRDMHFLLQKEVVERLVATPGSKRYGRLSVMVGARARAQQLFTVGPGAFRPAPKVESALVRIEPLPRPLVAPELADRFRKIVQQAFSNRRKTLRRALAGLLPPEAFAAAGVANGLRPEALDLEGFIRLAAQAPATTADAGPERTDPRGAP</sequence>